<feature type="compositionally biased region" description="Pro residues" evidence="1">
    <location>
        <begin position="164"/>
        <end position="174"/>
    </location>
</feature>
<name>A0A6H5H6R8_9HEMI</name>
<protein>
    <submittedName>
        <fullName evidence="2">Uncharacterized protein</fullName>
    </submittedName>
</protein>
<accession>A0A6H5H6R8</accession>
<evidence type="ECO:0000313" key="3">
    <source>
        <dbReference type="Proteomes" id="UP000479000"/>
    </source>
</evidence>
<evidence type="ECO:0000313" key="2">
    <source>
        <dbReference type="EMBL" id="CAB0009318.1"/>
    </source>
</evidence>
<evidence type="ECO:0000256" key="1">
    <source>
        <dbReference type="SAM" id="MobiDB-lite"/>
    </source>
</evidence>
<feature type="region of interest" description="Disordered" evidence="1">
    <location>
        <begin position="154"/>
        <end position="174"/>
    </location>
</feature>
<feature type="compositionally biased region" description="Low complexity" evidence="1">
    <location>
        <begin position="154"/>
        <end position="163"/>
    </location>
</feature>
<dbReference type="AlphaFoldDB" id="A0A6H5H6R8"/>
<organism evidence="2 3">
    <name type="scientific">Nesidiocoris tenuis</name>
    <dbReference type="NCBI Taxonomy" id="355587"/>
    <lineage>
        <taxon>Eukaryota</taxon>
        <taxon>Metazoa</taxon>
        <taxon>Ecdysozoa</taxon>
        <taxon>Arthropoda</taxon>
        <taxon>Hexapoda</taxon>
        <taxon>Insecta</taxon>
        <taxon>Pterygota</taxon>
        <taxon>Neoptera</taxon>
        <taxon>Paraneoptera</taxon>
        <taxon>Hemiptera</taxon>
        <taxon>Heteroptera</taxon>
        <taxon>Panheteroptera</taxon>
        <taxon>Cimicomorpha</taxon>
        <taxon>Miridae</taxon>
        <taxon>Dicyphina</taxon>
        <taxon>Nesidiocoris</taxon>
    </lineage>
</organism>
<reference evidence="2 3" key="1">
    <citation type="submission" date="2020-02" db="EMBL/GenBank/DDBJ databases">
        <authorList>
            <person name="Ferguson B K."/>
        </authorList>
    </citation>
    <scope>NUCLEOTIDE SEQUENCE [LARGE SCALE GENOMIC DNA]</scope>
</reference>
<dbReference type="Proteomes" id="UP000479000">
    <property type="component" value="Unassembled WGS sequence"/>
</dbReference>
<keyword evidence="3" id="KW-1185">Reference proteome</keyword>
<sequence>MSASALIRSSTIPSIASLAARIKGVVPSCVLAFKLVALFLRRIWKTPIASAATAECSGVRPVLSCAFASAPASRRRLDASALAYLGKENHFEFLSVWIFRRVESLIPINLGPAIHLSIQLTHLAARCNDVSPVLSMIALRSAPWATRSAMTAAVPSSSSSSPVSRPPPFNCSFH</sequence>
<dbReference type="EMBL" id="CADCXU010021681">
    <property type="protein sequence ID" value="CAB0009318.1"/>
    <property type="molecule type" value="Genomic_DNA"/>
</dbReference>
<proteinExistence type="predicted"/>
<gene>
    <name evidence="2" type="ORF">NTEN_LOCUS14476</name>
</gene>